<dbReference type="EC" id="2.3.2.26" evidence="3"/>
<comment type="catalytic activity">
    <reaction evidence="1">
        <text>S-ubiquitinyl-[E2 ubiquitin-conjugating enzyme]-L-cysteine + [acceptor protein]-L-lysine = [E2 ubiquitin-conjugating enzyme]-L-cysteine + N(6)-ubiquitinyl-[acceptor protein]-L-lysine.</text>
        <dbReference type="EC" id="2.3.2.26"/>
    </reaction>
</comment>
<evidence type="ECO:0000313" key="8">
    <source>
        <dbReference type="EMBL" id="KAK8871567.1"/>
    </source>
</evidence>
<dbReference type="EMBL" id="JAPFFF010000013">
    <property type="protein sequence ID" value="KAK8871567.1"/>
    <property type="molecule type" value="Genomic_DNA"/>
</dbReference>
<dbReference type="InterPro" id="IPR035983">
    <property type="entry name" value="Hect_E3_ubiquitin_ligase"/>
</dbReference>
<evidence type="ECO:0000256" key="5">
    <source>
        <dbReference type="ARBA" id="ARBA00022786"/>
    </source>
</evidence>
<evidence type="ECO:0000256" key="6">
    <source>
        <dbReference type="PROSITE-ProRule" id="PRU00104"/>
    </source>
</evidence>
<evidence type="ECO:0000259" key="7">
    <source>
        <dbReference type="PROSITE" id="PS50237"/>
    </source>
</evidence>
<evidence type="ECO:0000256" key="4">
    <source>
        <dbReference type="ARBA" id="ARBA00022679"/>
    </source>
</evidence>
<proteinExistence type="predicted"/>
<dbReference type="SUPFAM" id="SSF56204">
    <property type="entry name" value="Hect, E3 ligase catalytic domain"/>
    <property type="match status" value="1"/>
</dbReference>
<dbReference type="PANTHER" id="PTHR11254:SF440">
    <property type="entry name" value="E3 UBIQUITIN-PROTEIN LIGASE NEDD-4"/>
    <property type="match status" value="1"/>
</dbReference>
<keyword evidence="5 6" id="KW-0833">Ubl conjugation pathway</keyword>
<feature type="domain" description="HECT" evidence="7">
    <location>
        <begin position="1637"/>
        <end position="1969"/>
    </location>
</feature>
<feature type="active site" description="Glycyl thioester intermediate" evidence="6">
    <location>
        <position position="1938"/>
    </location>
</feature>
<accession>A0ABR2J2W9</accession>
<dbReference type="Gene3D" id="3.30.2410.10">
    <property type="entry name" value="Hect, E3 ligase catalytic domain"/>
    <property type="match status" value="1"/>
</dbReference>
<dbReference type="Pfam" id="PF00632">
    <property type="entry name" value="HECT"/>
    <property type="match status" value="1"/>
</dbReference>
<protein>
    <recommendedName>
        <fullName evidence="3">HECT-type E3 ubiquitin transferase</fullName>
        <ecNumber evidence="3">2.3.2.26</ecNumber>
    </recommendedName>
</protein>
<dbReference type="PROSITE" id="PS50237">
    <property type="entry name" value="HECT"/>
    <property type="match status" value="1"/>
</dbReference>
<name>A0ABR2J2W9_9EUKA</name>
<gene>
    <name evidence="8" type="ORF">M9Y10_007300</name>
</gene>
<evidence type="ECO:0000256" key="1">
    <source>
        <dbReference type="ARBA" id="ARBA00000885"/>
    </source>
</evidence>
<dbReference type="Proteomes" id="UP001470230">
    <property type="component" value="Unassembled WGS sequence"/>
</dbReference>
<dbReference type="InterPro" id="IPR000569">
    <property type="entry name" value="HECT_dom"/>
</dbReference>
<comment type="caution">
    <text evidence="8">The sequence shown here is derived from an EMBL/GenBank/DDBJ whole genome shotgun (WGS) entry which is preliminary data.</text>
</comment>
<evidence type="ECO:0000256" key="3">
    <source>
        <dbReference type="ARBA" id="ARBA00012485"/>
    </source>
</evidence>
<evidence type="ECO:0000256" key="2">
    <source>
        <dbReference type="ARBA" id="ARBA00004906"/>
    </source>
</evidence>
<reference evidence="8 9" key="1">
    <citation type="submission" date="2024-04" db="EMBL/GenBank/DDBJ databases">
        <title>Tritrichomonas musculus Genome.</title>
        <authorList>
            <person name="Alves-Ferreira E."/>
            <person name="Grigg M."/>
            <person name="Lorenzi H."/>
            <person name="Galac M."/>
        </authorList>
    </citation>
    <scope>NUCLEOTIDE SEQUENCE [LARGE SCALE GENOMIC DNA]</scope>
    <source>
        <strain evidence="8 9">EAF2021</strain>
    </source>
</reference>
<dbReference type="Gene3D" id="3.30.2160.10">
    <property type="entry name" value="Hect, E3 ligase catalytic domain"/>
    <property type="match status" value="1"/>
</dbReference>
<dbReference type="SMART" id="SM00119">
    <property type="entry name" value="HECTc"/>
    <property type="match status" value="1"/>
</dbReference>
<dbReference type="PANTHER" id="PTHR11254">
    <property type="entry name" value="HECT DOMAIN UBIQUITIN-PROTEIN LIGASE"/>
    <property type="match status" value="1"/>
</dbReference>
<dbReference type="InterPro" id="IPR050409">
    <property type="entry name" value="E3_ubiq-protein_ligase"/>
</dbReference>
<keyword evidence="9" id="KW-1185">Reference proteome</keyword>
<dbReference type="Gene3D" id="3.90.1750.10">
    <property type="entry name" value="Hect, E3 ligase catalytic domains"/>
    <property type="match status" value="1"/>
</dbReference>
<keyword evidence="4" id="KW-0808">Transferase</keyword>
<sequence>MNKSFSSSFGAENLLSLETIRQSMLDLLDKPPQKEVNTILKESLSNLDKTTDCTIVNELFSLIFKSISILADAFPDILPDIIKKSRLNSNRIVFTSIFLTDDGIKDRIPANDDISLFITDSLDQIIKYLKKSNDEPLIIFNKEIPIQFKDIFFINIFLLSKINTRIIDIFNPYIFLNDNISEKNYIRCIIKVTNKGLTSSLPQSIFSDDELLLKLPVENLAIIIQNMTDQEFIKFLPTISSLVTNPAYIIRPFLNVVLDKIVEYNVVFDNVSALISLLSPLNMTDSVCDYIGKHNIVLPRTLAEHINSFPNPSSALKFLPNFKSVQREILIENILKFDDFSSYQKVFDAQHNIEIIGTSEFWIHILSIASKNECPEILMGKFNSLFRFYFMREDVFKIFIEMIFNNYPTTNSANSFLINLLNGLDIDDLNEFYEYNEFLFQKVIDYKVVPLPSFMKLFNFTLMPKIFRIYYDHPLLMYCYANSPEIENSFYFDEIQLKELKGISSTDTDLLCRYINTLDIEMITNMGEKALSLVSSALIYVRKKEKPLVVGLTPENILIFISIIFNLNDNEILTFLDDENFHLFITACNSLANCNSILQIISIDRILFKLISIDFDPKVFPLNVTNHLFSILIDIFNNDSYNASKVTLIKALALLSFNNNYQKQTKIIFSHQGTSFINYIIKNMSKIKNFNTIKVNFNLQVFNRKEIETFFIDNIEHSASPEIAINTIKAIVLLFEGNINKKITDFSNLYIALSYCIDNKEWDDALLLGQFMTDNGLEKALELCIDKKIPYHIKSVLFENFENVRFDFDEILSLILGDPHPEQKDYLFDILFNELMKEESIAINYIIVLFEKVTKEKSVERSFFLKMFSKEYKEYGNLFILALRQCFTYNVKSKTFVRKINDNNIYLPQSEKGISLVNYLYNLISGTPDYYQAYYCLLNLASVFPFLFADDPIKLFEVCLQSFDFFLIYNDYKNGYHSLNYESSNKLKACLLALQFLSLSLCAIQIMEAFMPWLIEKIYSFSVAQITSIVFVFESILKTKKVGKIILSLFIKYNLLEILNNLLEREINGNLLIIYKINIFIILDDFYEMLYKLSKTEMIFVDSIHRIKNPFHIEFDNFVTIFPIKIGYFNFELDSPDLTDETSEFIRNAFSVESFWLSNYWFKREVQFQQNSDIKNFLLHYKNIQKQVPNVGKLKPIPKVDYANNVKIIRYLSTQPSWIFNWFINDIQFPLLPKHNNILLSTIKKMNKINQESIDNNENEDIQNKEINLDLYFKNEYCNKELFKKIIKEVIHTIENQNLGDEDVNSTINLITQKETCLQMFIKLIEEKIEEHKNDLLSTNVIKGLVHAFVLISKKKLFKKYFIENCLNDLITLSLSPKYREDNEFLLYFTKLLNVIDVKLPESITFLISIIIYKNDEKLVSQALKLVNKFEEKQLTDVMTSIDNVFEYSLVIENYHTWFIKRVLEINQSLFKSKKMELLKFFNQIKIIYLTSETKEDDLIDIFCGLFNFFASQNQIDMNSISSKKDSIFSVSSNEINLVKSDFVVNESTHEIAEKNPKFWSFYDQHIKIINDIISSDVSKLGKLKFLFEFPQLVNFQTRLEYFKQKMSKSINLEKTTSFTVDRMNVLTSTFNKLSKLDEELLNDLRISFIGENGLDYGGLTNEFFTLITTEIFDPKNKLFILTEAKNYSLNPKLNKGGEEEAKALEYFHFAGKMVALTIMHDQHINAHLMVSLCRQILHQSIKLRDVEEYDNEIYKSFQDILDNDVEPYELYFSIEIETDNGSQTVPLKNDGDMIKVTNENKFEYITLYSEYFLEKSIEKQIKAFVEGFNSLIPHEEIRLFSAIELDLLICGIQTIDIDDLKMNIVYESPYYEDHHIVKMFFNVISKWNNDDLSRLVYFITGSSKVPINGFVEYKNKGKPIRIAPGGDGDHLCVAHTCYNILNVPEYQNENQMNDKLLYSMQHCEFGLL</sequence>
<organism evidence="8 9">
    <name type="scientific">Tritrichomonas musculus</name>
    <dbReference type="NCBI Taxonomy" id="1915356"/>
    <lineage>
        <taxon>Eukaryota</taxon>
        <taxon>Metamonada</taxon>
        <taxon>Parabasalia</taxon>
        <taxon>Tritrichomonadida</taxon>
        <taxon>Tritrichomonadidae</taxon>
        <taxon>Tritrichomonas</taxon>
    </lineage>
</organism>
<evidence type="ECO:0000313" key="9">
    <source>
        <dbReference type="Proteomes" id="UP001470230"/>
    </source>
</evidence>
<comment type="pathway">
    <text evidence="2">Protein modification; protein ubiquitination.</text>
</comment>